<dbReference type="OrthoDB" id="3206885at2"/>
<name>A0A1G7ZDT3_9ACTN</name>
<dbReference type="Proteomes" id="UP000199202">
    <property type="component" value="Unassembled WGS sequence"/>
</dbReference>
<dbReference type="RefSeq" id="WP_090928400.1">
    <property type="nucleotide sequence ID" value="NZ_FNDJ01000001.1"/>
</dbReference>
<organism evidence="2 3">
    <name type="scientific">Nonomuraea jiangxiensis</name>
    <dbReference type="NCBI Taxonomy" id="633440"/>
    <lineage>
        <taxon>Bacteria</taxon>
        <taxon>Bacillati</taxon>
        <taxon>Actinomycetota</taxon>
        <taxon>Actinomycetes</taxon>
        <taxon>Streptosporangiales</taxon>
        <taxon>Streptosporangiaceae</taxon>
        <taxon>Nonomuraea</taxon>
    </lineage>
</organism>
<evidence type="ECO:0000313" key="3">
    <source>
        <dbReference type="Proteomes" id="UP000199202"/>
    </source>
</evidence>
<keyword evidence="3" id="KW-1185">Reference proteome</keyword>
<feature type="region of interest" description="Disordered" evidence="1">
    <location>
        <begin position="1"/>
        <end position="33"/>
    </location>
</feature>
<reference evidence="2 3" key="1">
    <citation type="submission" date="2016-10" db="EMBL/GenBank/DDBJ databases">
        <authorList>
            <person name="de Groot N.N."/>
        </authorList>
    </citation>
    <scope>NUCLEOTIDE SEQUENCE [LARGE SCALE GENOMIC DNA]</scope>
    <source>
        <strain evidence="2 3">CGMCC 4.6533</strain>
    </source>
</reference>
<evidence type="ECO:0000313" key="2">
    <source>
        <dbReference type="EMBL" id="SDH06844.1"/>
    </source>
</evidence>
<dbReference type="EMBL" id="FNDJ01000001">
    <property type="protein sequence ID" value="SDH06844.1"/>
    <property type="molecule type" value="Genomic_DNA"/>
</dbReference>
<protein>
    <submittedName>
        <fullName evidence="2">Uncharacterized protein</fullName>
    </submittedName>
</protein>
<sequence length="432" mass="47826">MAKKRKAKASPTRGVSGHPARRALQLAARQPAPDRRSGLLESLLGTAGDQWWPESQNAIIERLADLPAHSPLRLENAVVDLVGEELWTRTQTETMGFHWDQYLAALADLVRDKIQIGARTGGQVDDLWQLLHGLAAMTPPSSGQMLRRDPDLAVREAIKDTTAALAKAGIAPEWPSDVLRAAPAGEPLLLADAYGSRYALLAPFTWGEQDPHWYCWDIDRCTGDRVVHAGVFASPQEALAEWRAAVGTHAAPAFAQPAPCDQAKARDLLDPLCRSDLVGALLFGGESRQLIAEHFRLRQRARALCESFTVAPEPRLQQDLNPIIDDFAAWLRDRDDRSPEREDVATLADSWSHLSGPGYYACSPHRIEHAVVLVADGYIEKYAEAVLDLLPQWVEWCIERTGLTGELAERSRRAAANNRWDGSDSMDLRRIE</sequence>
<dbReference type="AlphaFoldDB" id="A0A1G7ZDT3"/>
<proteinExistence type="predicted"/>
<evidence type="ECO:0000256" key="1">
    <source>
        <dbReference type="SAM" id="MobiDB-lite"/>
    </source>
</evidence>
<feature type="compositionally biased region" description="Low complexity" evidence="1">
    <location>
        <begin position="22"/>
        <end position="31"/>
    </location>
</feature>
<accession>A0A1G7ZDT3</accession>
<gene>
    <name evidence="2" type="ORF">SAMN05421869_101386</name>
</gene>